<dbReference type="GO" id="GO:0016020">
    <property type="term" value="C:membrane"/>
    <property type="evidence" value="ECO:0007669"/>
    <property type="project" value="UniProtKB-SubCell"/>
</dbReference>
<dbReference type="InterPro" id="IPR018614">
    <property type="entry name" value="KRTCAP2"/>
</dbReference>
<evidence type="ECO:0000256" key="1">
    <source>
        <dbReference type="ARBA" id="ARBA00004141"/>
    </source>
</evidence>
<dbReference type="PANTHER" id="PTHR32001">
    <property type="entry name" value="KERATINOCYTE-ASSOCIATED PROTEIN 2"/>
    <property type="match status" value="1"/>
</dbReference>
<keyword evidence="7" id="KW-1185">Reference proteome</keyword>
<evidence type="ECO:0000256" key="4">
    <source>
        <dbReference type="ARBA" id="ARBA00022989"/>
    </source>
</evidence>
<keyword evidence="4" id="KW-1133">Transmembrane helix</keyword>
<organism evidence="6 7">
    <name type="scientific">Quercus suber</name>
    <name type="common">Cork oak</name>
    <dbReference type="NCBI Taxonomy" id="58331"/>
    <lineage>
        <taxon>Eukaryota</taxon>
        <taxon>Viridiplantae</taxon>
        <taxon>Streptophyta</taxon>
        <taxon>Embryophyta</taxon>
        <taxon>Tracheophyta</taxon>
        <taxon>Spermatophyta</taxon>
        <taxon>Magnoliopsida</taxon>
        <taxon>eudicotyledons</taxon>
        <taxon>Gunneridae</taxon>
        <taxon>Pentapetalae</taxon>
        <taxon>rosids</taxon>
        <taxon>fabids</taxon>
        <taxon>Fagales</taxon>
        <taxon>Fagaceae</taxon>
        <taxon>Quercus</taxon>
    </lineage>
</organism>
<gene>
    <name evidence="6" type="ORF">CFP56_014155</name>
</gene>
<keyword evidence="5" id="KW-0472">Membrane</keyword>
<keyword evidence="3" id="KW-0812">Transmembrane</keyword>
<proteinExistence type="inferred from homology"/>
<comment type="similarity">
    <text evidence="2">Belongs to the KRTCAP2 family.</text>
</comment>
<accession>A0AAW0KTK9</accession>
<evidence type="ECO:0000256" key="3">
    <source>
        <dbReference type="ARBA" id="ARBA00022692"/>
    </source>
</evidence>
<evidence type="ECO:0000256" key="2">
    <source>
        <dbReference type="ARBA" id="ARBA00007279"/>
    </source>
</evidence>
<protein>
    <submittedName>
        <fullName evidence="6">Uncharacterized protein</fullName>
    </submittedName>
</protein>
<reference evidence="6 7" key="1">
    <citation type="journal article" date="2018" name="Sci. Data">
        <title>The draft genome sequence of cork oak.</title>
        <authorList>
            <person name="Ramos A.M."/>
            <person name="Usie A."/>
            <person name="Barbosa P."/>
            <person name="Barros P.M."/>
            <person name="Capote T."/>
            <person name="Chaves I."/>
            <person name="Simoes F."/>
            <person name="Abreu I."/>
            <person name="Carrasquinho I."/>
            <person name="Faro C."/>
            <person name="Guimaraes J.B."/>
            <person name="Mendonca D."/>
            <person name="Nobrega F."/>
            <person name="Rodrigues L."/>
            <person name="Saibo N.J.M."/>
            <person name="Varela M.C."/>
            <person name="Egas C."/>
            <person name="Matos J."/>
            <person name="Miguel C.M."/>
            <person name="Oliveira M.M."/>
            <person name="Ricardo C.P."/>
            <person name="Goncalves S."/>
        </authorList>
    </citation>
    <scope>NUCLEOTIDE SEQUENCE [LARGE SCALE GENOMIC DNA]</scope>
    <source>
        <strain evidence="7">cv. HL8</strain>
    </source>
</reference>
<sequence>MKRFEEFSEFVASQRVKAAITARPLKITRTLFFESEPDSSLTGPGAASGEEIAGAVLGVLLFGTTTGASAGVAELDGMPAGVSGVAALVGGCGRFGAPTGTDSGGLAGDETGVGRLTGDGIGEDPFADGLGVGETDSAGGFAGDLAGETEGDFAGGVDNGGEIAGVDVGGDKAGDFEGDAGEIVGVDVGGDKAGDVVGEVAGECEGLVGEVDGEGDFVGVGVGFGFGDGEGALSAFNLYSSMYIYYFVLSVSTGSQFSVPTSASFFISLARKFCDVLIAEAVALIAASTVHQVCITTCFLFSVGLVYELNKLSGMILLKSDSKTKRF</sequence>
<dbReference type="PANTHER" id="PTHR32001:SF1">
    <property type="entry name" value="KERATINOCYTE-ASSOCIATED PROTEIN 2"/>
    <property type="match status" value="1"/>
</dbReference>
<dbReference type="EMBL" id="PKMF04000223">
    <property type="protein sequence ID" value="KAK7842305.1"/>
    <property type="molecule type" value="Genomic_DNA"/>
</dbReference>
<evidence type="ECO:0000313" key="7">
    <source>
        <dbReference type="Proteomes" id="UP000237347"/>
    </source>
</evidence>
<evidence type="ECO:0000256" key="5">
    <source>
        <dbReference type="ARBA" id="ARBA00023136"/>
    </source>
</evidence>
<comment type="subcellular location">
    <subcellularLocation>
        <location evidence="1">Membrane</location>
        <topology evidence="1">Multi-pass membrane protein</topology>
    </subcellularLocation>
</comment>
<dbReference type="AlphaFoldDB" id="A0AAW0KTK9"/>
<evidence type="ECO:0000313" key="6">
    <source>
        <dbReference type="EMBL" id="KAK7842305.1"/>
    </source>
</evidence>
<comment type="caution">
    <text evidence="6">The sequence shown here is derived from an EMBL/GenBank/DDBJ whole genome shotgun (WGS) entry which is preliminary data.</text>
</comment>
<dbReference type="Pfam" id="PF09775">
    <property type="entry name" value="Keratin_assoc"/>
    <property type="match status" value="1"/>
</dbReference>
<dbReference type="Proteomes" id="UP000237347">
    <property type="component" value="Unassembled WGS sequence"/>
</dbReference>
<name>A0AAW0KTK9_QUESU</name>